<dbReference type="Pfam" id="PF08990">
    <property type="entry name" value="Docking"/>
    <property type="match status" value="1"/>
</dbReference>
<dbReference type="Pfam" id="PF16197">
    <property type="entry name" value="KAsynt_C_assoc"/>
    <property type="match status" value="2"/>
</dbReference>
<comment type="cofactor">
    <cofactor evidence="1">
        <name>pantetheine 4'-phosphate</name>
        <dbReference type="ChEBI" id="CHEBI:47942"/>
    </cofactor>
</comment>
<feature type="domain" description="Ketosynthase family 3 (KS3)" evidence="10">
    <location>
        <begin position="1460"/>
        <end position="1881"/>
    </location>
</feature>
<evidence type="ECO:0000313" key="12">
    <source>
        <dbReference type="Proteomes" id="UP001589693"/>
    </source>
</evidence>
<dbReference type="InterPro" id="IPR036291">
    <property type="entry name" value="NAD(P)-bd_dom_sf"/>
</dbReference>
<dbReference type="Pfam" id="PF00698">
    <property type="entry name" value="Acyl_transf_1"/>
    <property type="match status" value="2"/>
</dbReference>
<dbReference type="PROSITE" id="PS50075">
    <property type="entry name" value="CARRIER"/>
    <property type="match status" value="2"/>
</dbReference>
<dbReference type="InterPro" id="IPR032821">
    <property type="entry name" value="PKS_assoc"/>
</dbReference>
<dbReference type="InterPro" id="IPR014030">
    <property type="entry name" value="Ketoacyl_synth_N"/>
</dbReference>
<dbReference type="EMBL" id="JBHLZU010000007">
    <property type="protein sequence ID" value="MFB9904178.1"/>
    <property type="molecule type" value="Genomic_DNA"/>
</dbReference>
<dbReference type="InterPro" id="IPR001031">
    <property type="entry name" value="Thioesterase"/>
</dbReference>
<dbReference type="SUPFAM" id="SSF53474">
    <property type="entry name" value="alpha/beta-Hydrolases"/>
    <property type="match status" value="1"/>
</dbReference>
<feature type="domain" description="Ketosynthase family 3 (KS3)" evidence="10">
    <location>
        <begin position="33"/>
        <end position="457"/>
    </location>
</feature>
<dbReference type="Pfam" id="PF00975">
    <property type="entry name" value="Thioesterase"/>
    <property type="match status" value="1"/>
</dbReference>
<dbReference type="PANTHER" id="PTHR43775:SF51">
    <property type="entry name" value="INACTIVE PHENOLPHTHIOCEROL SYNTHESIS POLYKETIDE SYNTHASE TYPE I PKS1-RELATED"/>
    <property type="match status" value="1"/>
</dbReference>
<evidence type="ECO:0000313" key="11">
    <source>
        <dbReference type="EMBL" id="MFB9904178.1"/>
    </source>
</evidence>
<feature type="domain" description="Carrier" evidence="9">
    <location>
        <begin position="1366"/>
        <end position="1441"/>
    </location>
</feature>
<evidence type="ECO:0000256" key="5">
    <source>
        <dbReference type="ARBA" id="ARBA00023194"/>
    </source>
</evidence>
<dbReference type="RefSeq" id="WP_377851340.1">
    <property type="nucleotide sequence ID" value="NZ_JBHLZU010000007.1"/>
</dbReference>
<evidence type="ECO:0000256" key="6">
    <source>
        <dbReference type="ARBA" id="ARBA00023268"/>
    </source>
</evidence>
<dbReference type="Gene3D" id="3.40.50.1820">
    <property type="entry name" value="alpha/beta hydrolase"/>
    <property type="match status" value="1"/>
</dbReference>
<dbReference type="Pfam" id="PF08659">
    <property type="entry name" value="KR"/>
    <property type="match status" value="2"/>
</dbReference>
<dbReference type="InterPro" id="IPR050091">
    <property type="entry name" value="PKS_NRPS_Biosynth_Enz"/>
</dbReference>
<dbReference type="InterPro" id="IPR015083">
    <property type="entry name" value="NorB/c/GfsB-D-like_docking"/>
</dbReference>
<dbReference type="SUPFAM" id="SSF55048">
    <property type="entry name" value="Probable ACP-binding domain of malonyl-CoA ACP transacylase"/>
    <property type="match status" value="2"/>
</dbReference>
<name>A0ABV5ZTF9_9PSEU</name>
<dbReference type="InterPro" id="IPR041618">
    <property type="entry name" value="PKS_DE"/>
</dbReference>
<dbReference type="SMART" id="SM00823">
    <property type="entry name" value="PKS_PP"/>
    <property type="match status" value="2"/>
</dbReference>
<dbReference type="CDD" id="cd00833">
    <property type="entry name" value="PKS"/>
    <property type="match status" value="2"/>
</dbReference>
<dbReference type="PROSITE" id="PS00606">
    <property type="entry name" value="KS3_1"/>
    <property type="match status" value="2"/>
</dbReference>
<dbReference type="InterPro" id="IPR016035">
    <property type="entry name" value="Acyl_Trfase/lysoPLipase"/>
</dbReference>
<dbReference type="SUPFAM" id="SSF53901">
    <property type="entry name" value="Thiolase-like"/>
    <property type="match status" value="2"/>
</dbReference>
<dbReference type="SMART" id="SM00825">
    <property type="entry name" value="PKS_KS"/>
    <property type="match status" value="2"/>
</dbReference>
<dbReference type="InterPro" id="IPR020802">
    <property type="entry name" value="TesA-like"/>
</dbReference>
<dbReference type="SMART" id="SM00827">
    <property type="entry name" value="PKS_AT"/>
    <property type="match status" value="2"/>
</dbReference>
<dbReference type="InterPro" id="IPR029058">
    <property type="entry name" value="AB_hydrolase_fold"/>
</dbReference>
<proteinExistence type="predicted"/>
<comment type="caution">
    <text evidence="11">The sequence shown here is derived from an EMBL/GenBank/DDBJ whole genome shotgun (WGS) entry which is preliminary data.</text>
</comment>
<evidence type="ECO:0000259" key="10">
    <source>
        <dbReference type="PROSITE" id="PS52004"/>
    </source>
</evidence>
<organism evidence="11 12">
    <name type="scientific">Allokutzneria oryzae</name>
    <dbReference type="NCBI Taxonomy" id="1378989"/>
    <lineage>
        <taxon>Bacteria</taxon>
        <taxon>Bacillati</taxon>
        <taxon>Actinomycetota</taxon>
        <taxon>Actinomycetes</taxon>
        <taxon>Pseudonocardiales</taxon>
        <taxon>Pseudonocardiaceae</taxon>
        <taxon>Allokutzneria</taxon>
    </lineage>
</organism>
<dbReference type="SUPFAM" id="SSF52151">
    <property type="entry name" value="FabD/lysophospholipase-like"/>
    <property type="match status" value="2"/>
</dbReference>
<dbReference type="InterPro" id="IPR014031">
    <property type="entry name" value="Ketoacyl_synth_C"/>
</dbReference>
<dbReference type="Gene3D" id="3.30.70.3290">
    <property type="match status" value="2"/>
</dbReference>
<dbReference type="Pfam" id="PF02801">
    <property type="entry name" value="Ketoacyl-synt_C"/>
    <property type="match status" value="2"/>
</dbReference>
<dbReference type="InterPro" id="IPR014043">
    <property type="entry name" value="Acyl_transferase_dom"/>
</dbReference>
<reference evidence="11 12" key="1">
    <citation type="submission" date="2024-09" db="EMBL/GenBank/DDBJ databases">
        <authorList>
            <person name="Sun Q."/>
            <person name="Mori K."/>
        </authorList>
    </citation>
    <scope>NUCLEOTIDE SEQUENCE [LARGE SCALE GENOMIC DNA]</scope>
    <source>
        <strain evidence="11 12">TBRC 7907</strain>
    </source>
</reference>
<dbReference type="InterPro" id="IPR016036">
    <property type="entry name" value="Malonyl_transacylase_ACP-bd"/>
</dbReference>
<evidence type="ECO:0000256" key="8">
    <source>
        <dbReference type="SAM" id="MobiDB-lite"/>
    </source>
</evidence>
<keyword evidence="2" id="KW-0596">Phosphopantetheine</keyword>
<dbReference type="Proteomes" id="UP001589693">
    <property type="component" value="Unassembled WGS sequence"/>
</dbReference>
<dbReference type="InterPro" id="IPR006162">
    <property type="entry name" value="Ppantetheine_attach_site"/>
</dbReference>
<dbReference type="Gene3D" id="6.10.140.1830">
    <property type="match status" value="2"/>
</dbReference>
<dbReference type="CDD" id="cd08952">
    <property type="entry name" value="KR_1_SDR_x"/>
    <property type="match status" value="2"/>
</dbReference>
<evidence type="ECO:0000256" key="7">
    <source>
        <dbReference type="ARBA" id="ARBA00023315"/>
    </source>
</evidence>
<feature type="region of interest" description="Disordered" evidence="8">
    <location>
        <begin position="68"/>
        <end position="88"/>
    </location>
</feature>
<keyword evidence="6" id="KW-0511">Multifunctional enzyme</keyword>
<dbReference type="SUPFAM" id="SSF51735">
    <property type="entry name" value="NAD(P)-binding Rossmann-fold domains"/>
    <property type="match status" value="4"/>
</dbReference>
<evidence type="ECO:0000259" key="9">
    <source>
        <dbReference type="PROSITE" id="PS50075"/>
    </source>
</evidence>
<dbReference type="PANTHER" id="PTHR43775">
    <property type="entry name" value="FATTY ACID SYNTHASE"/>
    <property type="match status" value="1"/>
</dbReference>
<evidence type="ECO:0000256" key="2">
    <source>
        <dbReference type="ARBA" id="ARBA00022450"/>
    </source>
</evidence>
<dbReference type="PROSITE" id="PS00012">
    <property type="entry name" value="PHOSPHOPANTETHEINE"/>
    <property type="match status" value="2"/>
</dbReference>
<dbReference type="InterPro" id="IPR036736">
    <property type="entry name" value="ACP-like_sf"/>
</dbReference>
<keyword evidence="4" id="KW-0808">Transferase</keyword>
<gene>
    <name evidence="11" type="ORF">ACFFQA_09510</name>
</gene>
<dbReference type="InterPro" id="IPR020841">
    <property type="entry name" value="PKS_Beta-ketoAc_synthase_dom"/>
</dbReference>
<dbReference type="PROSITE" id="PS52004">
    <property type="entry name" value="KS3_2"/>
    <property type="match status" value="2"/>
</dbReference>
<dbReference type="Gene3D" id="3.40.47.10">
    <property type="match status" value="2"/>
</dbReference>
<dbReference type="InterPro" id="IPR013968">
    <property type="entry name" value="PKS_KR"/>
</dbReference>
<sequence>MSSEDKLRYFLKQVTADLRQTKQQLQEVTDAEREPIAIVGMSCRYPGGIGSPEQLWDLVARGGDAVSPFPPDRGWDTEELYDPDPESTGRSYVGQGGFLRDVGNFDPAFFGISPREALAMDPQQRLLLEVAWEAFERGGIDPTSLRGSRTGVFAGVIYNDYASRLHEMPEGVEGYLGTGNSGSVASGRIAYTLGLEGPAVTIDTACSSSLVAMHLAAQSLRKGECALALAGGVTTMATPTIFVEFSRQRGLATDGRCKAFADAADGTGWGEGAGLVLLERLSDARRNGHQVLAVIKGSAVNQDGASSGLTAPNGPSQQRVIKAALDNARLSADQVDVVEAHGTGTRLGDPIEAQAVIATYGQDRARPLLLGSVKSNIGHTQAAAGVAGVIKMVHAIRAGVVPKTLHIDQPSRQIDWSAGAVSLLTESTEWPVTGAPRRAGVSSFGVSGTNAHVIIEQAPDVEDEPSERPVHRVVPWVLSAKSPEALRDQASRLLSVVDGDPLDIGFSLASTRARFDHRAVVVGSTSEDFRAGLTGLIADEPGVLRGVAGAVDRPVFVFPGQGSQWSGMAVELLSEPVFAESMKACAAALKPHVEWDLFEELSGPLERVDVVQPVLWAVMVSLAALWRSYGVEPAAVVGHSQGEIAAAAVSGALSLEDAALVVALRSKAILALSGQGGMVSVTAEDVELTEGLSIAAVNGARSIVVSGTPEALDELMVRCEAAGVRARRIPVDYASHSAQVEALEDELARVLAPIKPRSSEIPFYSTVTAAKIDTAELDAGYWYRNLRQTVRFHETVSQLDGLFVECSAHPVLTMGIDGPAVGSLRRDEGGLDRFLMSLGEAHVQGLDVDFARILAGGERVDLPTYPFQHKRYWLDAVSTATVADPVDARFWETVEQQNLEALADELRVDGDTPLREVLPAMSAWRRNRREMSTVDSWRYRVTWKPVGDRTAAPLTGTWAVLAEDKASTLVAAVAKALGGVVVDDLSEVAPSGVVSLLPLEKTLRLVRESPAPVWCVTQGAVSVGGPDRITDPEQAQIWGLGRVAALEQPERWGGLVDLPAEPDDRALARLAAVVASGTEDQVAIRESGVFARRLGRASSALGRGWKPRGTVLVTGGTGALGGHVARWLADNGAEHVVLVSRNGGTSDDPTVTVEACDVADRDALAAVLARHSVTAVVHAAGVLDSGALASLTAERLRDVVRPKVDGARNLHELTSDLDAFVLFSSFASVVGAAGQGGYAAANAYLDALAEQRLADGLPATSIAWGPWAGGGMATSEPEAAERLRRGGLPPMTPATAVGALARVRDGVFAVSDVDWSRFAPAFTAVRPSMVLADLPEVAEVRAAQAEVDESELHGRLAGLSESEQRRVLVDLVRGQVAAVLGHSADEVTDPGRAFRDLGFDSLTAVELRNRLVAATGLTLPATLVFDHPTPAVLAEHLRSEVVGAQAETPAVVTPTATATDEPIAIVGMACRFPGGVRTPEELWRLVDSGGDAISLVPQDRGWDIDGLFGGGEGGSYTREGGFLYDVAEFDPTFFGISPREALSMDPQHRLLLETSWEAFERAGIDPLSLRGSQTGVFAGANGQDYAALLMTTPEASDGYLLTGNAGSVVSGRISYTFGLEGPAVTVDTACSSSLVALHLAAQALRNGECSLALAGGVTVMATPGMFVEFSRQRGLAADGRCKSFSAAADGTSWAEGVGMVLVERLSDAQRNGHPVLAVIKGSAVNQDGASNGLTAPNGPSQQRVIRAALAAARLSTSDVDVVEAHGTGTVLGDPIEAQALLATYGQNRETPVLLGSLKSNLGHTQAAAGIAGVMKMVLSMQHGIAPRTLHVDTPTLQVDWSAGAVSLLTEAQRWPETGRPRRAAVSAFGISGTNAHVIIEQAPAAVGTTPAETTTELPLLVSGKTAEALKAQAGRLARAEIDRTEAAYWLATGRAALEHRAVVFGDGLSALASGSYSDDVITGTVTEGRLAFLFSGQGSQRLGMGRGLYEAFPAFATAFDEVCAEFELPIREMTEDQIDQTAFTQTALFAFEVALFRLFESWGVRPDYLLGHSIGELAAAHVAGVFSLQDACRLVEARGRLMQALPTGGAMVAVQATEDSIELPEGVSIAAVNSPTSVVLSGDEDAVVALAESLDVKTKRLKVSHAFHSHRMDGMLAEFRRVAEGLTYAAPKIPVVSNLTGDVVTEYTADYWVRHVREAVRFADGVKTLEARGVRTMVELGPDAVLTPMAEESVTERVAVAPALRRNRDEARTALSALGVVHVRGGEVDWRAVLPATRHVDLPTYAFQRQRFWPQAVPAEPVAPASSVDDRFWAAVEEENLDGLLDVDGDAPLRSVLPALNSWRRNNAERSTVDSWRYRIAWRPVTDPLSDVPLGDWLVVAHDGDPVAATLAERGATVVGPDVDLTGHAPDGVLSLLPVTRTLELLQALGNTRLWCATRGAVSVGGSDRVCDLEQAQVWGLGRVAALEHPDRWGGLVDLPEHLDERAVGRLVGILRGTGEDQLAIRASGVLARRVERASSPTGTAWRPKGTVLVTGGTGALGAQVAKWLATNGAEHIVLTSRRGRDADGSADLEADLLAAGAKVTIAACDAADRAALAELLGAVPTVNAVIHAAGVLDAGLLETLTAEQMRNVLRPKVDGARNLHELTSDLDAFVLFSSFASTVGAAGQGNYAAANAYLDALAEQRRADGLAATSIAWGPWAESGMAADFAHEDRLRRGGLPGMAGDLAVRALADAAGRSEPVVVVADVDWDAFGAGFTAMRPSPLLSDFVEQKVRAAADVSNVDDLVLEQVAAVLGYASAAEIDPEREFLELGFDSLTSIDLRNRLNAAIGVTLPATVTFDHPTPKALAEHLAAAGGGAKETSGGFLDRLYRQATENDTIPQFVTLLADAARFRPRFTAETVTELPGLVRIADGPELPELICCSGTAAIAGPHEFARFATEFRGVRQVSALTLPGYGRDEPLPSTFEDALAVQAEAVRRHTEGRPFVLFGHSGGATMANALASHLEAAGTGPAAVVLADIYSAADRDVLAAWRDELARWTFARESSYVAMDDFRLTAMGFYDEHLAQRQRNATQAPTLLLRASEPMAHWSGERDWRSSWAAAHSTVDVPGNHFTMMQEHADVAAKSVQDWLRALAADPQWTEHNR</sequence>
<feature type="domain" description="Carrier" evidence="9">
    <location>
        <begin position="2782"/>
        <end position="2857"/>
    </location>
</feature>
<dbReference type="Pfam" id="PF00550">
    <property type="entry name" value="PP-binding"/>
    <property type="match status" value="2"/>
</dbReference>
<keyword evidence="3" id="KW-0597">Phosphoprotein</keyword>
<keyword evidence="12" id="KW-1185">Reference proteome</keyword>
<protein>
    <submittedName>
        <fullName evidence="11">Type I polyketide synthase</fullName>
    </submittedName>
</protein>
<dbReference type="Pfam" id="PF00109">
    <property type="entry name" value="ketoacyl-synt"/>
    <property type="match status" value="2"/>
</dbReference>
<dbReference type="SUPFAM" id="SSF47336">
    <property type="entry name" value="ACP-like"/>
    <property type="match status" value="1"/>
</dbReference>
<evidence type="ECO:0000256" key="1">
    <source>
        <dbReference type="ARBA" id="ARBA00001957"/>
    </source>
</evidence>
<dbReference type="InterPro" id="IPR018201">
    <property type="entry name" value="Ketoacyl_synth_AS"/>
</dbReference>
<keyword evidence="5" id="KW-0045">Antibiotic biosynthesis</keyword>
<dbReference type="InterPro" id="IPR016039">
    <property type="entry name" value="Thiolase-like"/>
</dbReference>
<dbReference type="Gene3D" id="1.10.1200.10">
    <property type="entry name" value="ACP-like"/>
    <property type="match status" value="2"/>
</dbReference>
<dbReference type="Gene3D" id="3.40.50.720">
    <property type="entry name" value="NAD(P)-binding Rossmann-like Domain"/>
    <property type="match status" value="2"/>
</dbReference>
<dbReference type="InterPro" id="IPR001227">
    <property type="entry name" value="Ac_transferase_dom_sf"/>
</dbReference>
<dbReference type="SMART" id="SM00822">
    <property type="entry name" value="PKS_KR"/>
    <property type="match status" value="2"/>
</dbReference>
<keyword evidence="7" id="KW-0012">Acyltransferase</keyword>
<dbReference type="SMART" id="SM01294">
    <property type="entry name" value="PKS_PP_betabranch"/>
    <property type="match status" value="2"/>
</dbReference>
<dbReference type="InterPro" id="IPR057326">
    <property type="entry name" value="KR_dom"/>
</dbReference>
<dbReference type="InterPro" id="IPR020806">
    <property type="entry name" value="PKS_PP-bd"/>
</dbReference>
<evidence type="ECO:0000256" key="3">
    <source>
        <dbReference type="ARBA" id="ARBA00022553"/>
    </source>
</evidence>
<evidence type="ECO:0000256" key="4">
    <source>
        <dbReference type="ARBA" id="ARBA00022679"/>
    </source>
</evidence>
<dbReference type="NCBIfam" id="NF045894">
    <property type="entry name" value="PKS_plus_SDR"/>
    <property type="match status" value="1"/>
</dbReference>
<dbReference type="Gene3D" id="3.40.366.10">
    <property type="entry name" value="Malonyl-Coenzyme A Acyl Carrier Protein, domain 2"/>
    <property type="match status" value="2"/>
</dbReference>
<dbReference type="Pfam" id="PF18369">
    <property type="entry name" value="PKS_DE"/>
    <property type="match status" value="2"/>
</dbReference>
<dbReference type="SMART" id="SM00824">
    <property type="entry name" value="PKS_TE"/>
    <property type="match status" value="1"/>
</dbReference>
<accession>A0ABV5ZTF9</accession>
<dbReference type="InterPro" id="IPR009081">
    <property type="entry name" value="PP-bd_ACP"/>
</dbReference>